<accession>A0A410T8E6</accession>
<organism evidence="1 2">
    <name type="scientific">Pseudomonas phage Henu5</name>
    <dbReference type="NCBI Taxonomy" id="2499902"/>
    <lineage>
        <taxon>Viruses</taxon>
        <taxon>Duplodnaviria</taxon>
        <taxon>Heunggongvirae</taxon>
        <taxon>Uroviricota</taxon>
        <taxon>Caudoviricetes</taxon>
        <taxon>Vandenendeviridae</taxon>
        <taxon>Skurskavirinae</taxon>
        <taxon>Pakpunavirus</taxon>
        <taxon>Pakpunavirus Henu5</taxon>
    </lineage>
</organism>
<dbReference type="Proteomes" id="UP000289163">
    <property type="component" value="Segment"/>
</dbReference>
<proteinExistence type="predicted"/>
<dbReference type="EMBL" id="MK224498">
    <property type="protein sequence ID" value="QAU05102.1"/>
    <property type="molecule type" value="Genomic_DNA"/>
</dbReference>
<keyword evidence="2" id="KW-1185">Reference proteome</keyword>
<protein>
    <submittedName>
        <fullName evidence="1">DUF1776 domain-containing protein</fullName>
    </submittedName>
</protein>
<gene>
    <name evidence="1" type="ORF">Henu5_gp72</name>
</gene>
<reference evidence="1 2" key="1">
    <citation type="submission" date="2018-11" db="EMBL/GenBank/DDBJ databases">
        <authorList>
            <person name="Teng T."/>
        </authorList>
    </citation>
    <scope>NUCLEOTIDE SEQUENCE [LARGE SCALE GENOMIC DNA]</scope>
</reference>
<evidence type="ECO:0000313" key="1">
    <source>
        <dbReference type="EMBL" id="QAU05102.1"/>
    </source>
</evidence>
<evidence type="ECO:0000313" key="2">
    <source>
        <dbReference type="Proteomes" id="UP000289163"/>
    </source>
</evidence>
<name>A0A410T8E6_9CAUD</name>
<sequence>MRFSRRGLEQCRASYRGDAGPVSSVRLRTVIGGDMIRGAIKYKGTWLAPGSEAFQLYQDKKLDKLDKHLTKLDKEFKKLEGRE</sequence>